<keyword evidence="3" id="KW-0540">Nuclease</keyword>
<evidence type="ECO:0000256" key="2">
    <source>
        <dbReference type="ARBA" id="ARBA00019841"/>
    </source>
</evidence>
<comment type="caution">
    <text evidence="10">The sequence shown here is derived from an EMBL/GenBank/DDBJ whole genome shotgun (WGS) entry which is preliminary data.</text>
</comment>
<dbReference type="GO" id="GO:0008409">
    <property type="term" value="F:5'-3' exonuclease activity"/>
    <property type="evidence" value="ECO:0007669"/>
    <property type="project" value="InterPro"/>
</dbReference>
<evidence type="ECO:0000259" key="8">
    <source>
        <dbReference type="Pfam" id="PF10141"/>
    </source>
</evidence>
<evidence type="ECO:0000259" key="9">
    <source>
        <dbReference type="Pfam" id="PF17768"/>
    </source>
</evidence>
<gene>
    <name evidence="10" type="ORF">NBRC111893_2299</name>
</gene>
<dbReference type="InterPro" id="IPR041122">
    <property type="entry name" value="RecJ_OB"/>
</dbReference>
<dbReference type="InterPro" id="IPR004610">
    <property type="entry name" value="RecJ"/>
</dbReference>
<dbReference type="PANTHER" id="PTHR30255:SF2">
    <property type="entry name" value="SINGLE-STRANDED-DNA-SPECIFIC EXONUCLEASE RECJ"/>
    <property type="match status" value="1"/>
</dbReference>
<feature type="domain" description="RecJ OB" evidence="9">
    <location>
        <begin position="462"/>
        <end position="567"/>
    </location>
</feature>
<dbReference type="GO" id="GO:0006281">
    <property type="term" value="P:DNA repair"/>
    <property type="evidence" value="ECO:0007669"/>
    <property type="project" value="InterPro"/>
</dbReference>
<dbReference type="InterPro" id="IPR003156">
    <property type="entry name" value="DHHA1_dom"/>
</dbReference>
<organism evidence="10 11">
    <name type="scientific">Lentilactobacillus kosonis</name>
    <dbReference type="NCBI Taxonomy" id="2810561"/>
    <lineage>
        <taxon>Bacteria</taxon>
        <taxon>Bacillati</taxon>
        <taxon>Bacillota</taxon>
        <taxon>Bacilli</taxon>
        <taxon>Lactobacillales</taxon>
        <taxon>Lactobacillaceae</taxon>
        <taxon>Lentilactobacillus</taxon>
    </lineage>
</organism>
<dbReference type="SUPFAM" id="SSF64182">
    <property type="entry name" value="DHH phosphoesterases"/>
    <property type="match status" value="1"/>
</dbReference>
<evidence type="ECO:0000313" key="11">
    <source>
        <dbReference type="Proteomes" id="UP000286974"/>
    </source>
</evidence>
<dbReference type="InterPro" id="IPR051673">
    <property type="entry name" value="SSDNA_exonuclease_RecJ"/>
</dbReference>
<evidence type="ECO:0000256" key="1">
    <source>
        <dbReference type="ARBA" id="ARBA00005915"/>
    </source>
</evidence>
<dbReference type="Pfam" id="PF02272">
    <property type="entry name" value="DHHA1"/>
    <property type="match status" value="1"/>
</dbReference>
<protein>
    <recommendedName>
        <fullName evidence="2">Single-stranded-DNA-specific exonuclease RecJ</fullName>
    </recommendedName>
</protein>
<name>A0A401FP76_9LACO</name>
<dbReference type="Pfam" id="PF01368">
    <property type="entry name" value="DHH"/>
    <property type="match status" value="1"/>
</dbReference>
<feature type="domain" description="Single-stranded-DNA-specific exonuclease RecJ C-terminal" evidence="8">
    <location>
        <begin position="575"/>
        <end position="770"/>
    </location>
</feature>
<dbReference type="InterPro" id="IPR018779">
    <property type="entry name" value="RecJ_C"/>
</dbReference>
<dbReference type="OrthoDB" id="9809852at2"/>
<dbReference type="NCBIfam" id="TIGR00644">
    <property type="entry name" value="recJ"/>
    <property type="match status" value="1"/>
</dbReference>
<dbReference type="RefSeq" id="WP_125008866.1">
    <property type="nucleotide sequence ID" value="NZ_BEXA01000006.1"/>
</dbReference>
<evidence type="ECO:0000256" key="3">
    <source>
        <dbReference type="ARBA" id="ARBA00022722"/>
    </source>
</evidence>
<evidence type="ECO:0000259" key="6">
    <source>
        <dbReference type="Pfam" id="PF01368"/>
    </source>
</evidence>
<evidence type="ECO:0000313" key="10">
    <source>
        <dbReference type="EMBL" id="GAY74153.1"/>
    </source>
</evidence>
<dbReference type="GO" id="GO:0003676">
    <property type="term" value="F:nucleic acid binding"/>
    <property type="evidence" value="ECO:0007669"/>
    <property type="project" value="InterPro"/>
</dbReference>
<comment type="similarity">
    <text evidence="1">Belongs to the RecJ family.</text>
</comment>
<dbReference type="Pfam" id="PF10141">
    <property type="entry name" value="ssDNA-exonuc_C"/>
    <property type="match status" value="1"/>
</dbReference>
<dbReference type="Pfam" id="PF17768">
    <property type="entry name" value="RecJ_OB"/>
    <property type="match status" value="1"/>
</dbReference>
<keyword evidence="11" id="KW-1185">Reference proteome</keyword>
<evidence type="ECO:0000259" key="7">
    <source>
        <dbReference type="Pfam" id="PF02272"/>
    </source>
</evidence>
<proteinExistence type="inferred from homology"/>
<evidence type="ECO:0000256" key="4">
    <source>
        <dbReference type="ARBA" id="ARBA00022801"/>
    </source>
</evidence>
<dbReference type="Proteomes" id="UP000286974">
    <property type="component" value="Unassembled WGS sequence"/>
</dbReference>
<evidence type="ECO:0000256" key="5">
    <source>
        <dbReference type="ARBA" id="ARBA00022839"/>
    </source>
</evidence>
<dbReference type="Gene3D" id="3.90.1640.30">
    <property type="match status" value="1"/>
</dbReference>
<dbReference type="InterPro" id="IPR001667">
    <property type="entry name" value="DDH_dom"/>
</dbReference>
<sequence length="786" mass="86954">MINSKYNWQVATKQSNPQLVTQFVDQLGVSELIANILIAKGIDSIDDAKHFLTPDINDLHDPYLLPDMQKAVERIQTAIANAEQITVYGDYDADGITSTTIMSEAIEDLGGNVDVYVPNRFTDGYGPNNQAFETIINGGTTLMITVDNGVAGNESIDLANKLGCDVIVTDHHDLPEVLPNAYAIVHPRVAAADGKLYPFGMLSGAGVAFKVATALLEEVPYDLLDIAAIGTVADVVSLTDENRVIVSFGIQAIQNTQRPGLLALLKQAKVNLGTFNEQDIGFALAPRLNSLGRMGDARVGVDLLHTFDEEEAQEIANFADHQNDERKKLVDEFFAKSVDMIEADEEHRDASVTVVVGEGWHQGVLGIVASRLVDQYQRPAIVLTTLVDSKEVKGSGRSISNFDLFAAIDPIREQMIGFGGHHSAVGLTMSADRVSILREQLGKAAQEQRLDLTSKPTKIITAKVNIDGVTDAFYQDLRKLAPFGEDNLEPIFEFNFNEVVEVKRIGQDSSHLKFAIKGNQNQIAAIAFKLGHYAEELANQTCTTKIIGELGANTWRNRTNLQIMVEDIDQIMPPIVDLRTNQLHTKMFTNSGTYVFFHDSIKRQLASVVPESGDAYLFTDLVNQNTHSNTLFVVDCPDTVDDLKAVLESTRPTTTIFYLYKKQMVSKIGMPERQSYAKLFKFVSSHRDFDIVNQLNQAAQGLKLDKRSLAFMIKVFLELGFVSRSGNVIKLNPNPESKQLQMAPSYQLREKQIDAEQHLLLANTSELVSFVSQYLETDERKKLNGN</sequence>
<keyword evidence="5 10" id="KW-0269">Exonuclease</keyword>
<feature type="domain" description="DHHA1" evidence="7">
    <location>
        <begin position="351"/>
        <end position="441"/>
    </location>
</feature>
<keyword evidence="4 10" id="KW-0378">Hydrolase</keyword>
<accession>A0A401FP76</accession>
<feature type="domain" description="DDH" evidence="6">
    <location>
        <begin position="84"/>
        <end position="231"/>
    </location>
</feature>
<dbReference type="InterPro" id="IPR038763">
    <property type="entry name" value="DHH_sf"/>
</dbReference>
<dbReference type="PANTHER" id="PTHR30255">
    <property type="entry name" value="SINGLE-STRANDED-DNA-SPECIFIC EXONUCLEASE RECJ"/>
    <property type="match status" value="1"/>
</dbReference>
<reference evidence="10 11" key="1">
    <citation type="submission" date="2017-11" db="EMBL/GenBank/DDBJ databases">
        <title>Draft Genome Sequence of Lactobacillus curieae NBRC 111893 isolated from Koso, a Japanese sugar-Vegetable Fermented Beverage.</title>
        <authorList>
            <person name="Chiou T.Y."/>
            <person name="Oshima K."/>
            <person name="Suda W."/>
            <person name="Hattori M."/>
            <person name="Takahashi T."/>
        </authorList>
    </citation>
    <scope>NUCLEOTIDE SEQUENCE [LARGE SCALE GENOMIC DNA]</scope>
    <source>
        <strain evidence="10 11">NBRC111893</strain>
    </source>
</reference>
<dbReference type="Gene3D" id="3.10.310.30">
    <property type="match status" value="1"/>
</dbReference>
<dbReference type="EMBL" id="BEXA01000006">
    <property type="protein sequence ID" value="GAY74153.1"/>
    <property type="molecule type" value="Genomic_DNA"/>
</dbReference>
<dbReference type="GO" id="GO:0006310">
    <property type="term" value="P:DNA recombination"/>
    <property type="evidence" value="ECO:0007669"/>
    <property type="project" value="InterPro"/>
</dbReference>
<dbReference type="AlphaFoldDB" id="A0A401FP76"/>